<keyword evidence="1" id="KW-1133">Transmembrane helix</keyword>
<organism evidence="2 3">
    <name type="scientific">Polyangium fumosum</name>
    <dbReference type="NCBI Taxonomy" id="889272"/>
    <lineage>
        <taxon>Bacteria</taxon>
        <taxon>Pseudomonadati</taxon>
        <taxon>Myxococcota</taxon>
        <taxon>Polyangia</taxon>
        <taxon>Polyangiales</taxon>
        <taxon>Polyangiaceae</taxon>
        <taxon>Polyangium</taxon>
    </lineage>
</organism>
<keyword evidence="1" id="KW-0472">Membrane</keyword>
<dbReference type="RefSeq" id="WP_136934266.1">
    <property type="nucleotide sequence ID" value="NZ_SSMQ01000061.1"/>
</dbReference>
<accession>A0A4U1IX05</accession>
<evidence type="ECO:0000256" key="1">
    <source>
        <dbReference type="SAM" id="Phobius"/>
    </source>
</evidence>
<feature type="transmembrane region" description="Helical" evidence="1">
    <location>
        <begin position="47"/>
        <end position="64"/>
    </location>
</feature>
<sequence>MKGGSGRSSFLSVVLPVLACAVCPTCLGAWAQALSALGVGFVVTEAQHHALLVVAVAVTLMVSVRRYARTHRKGPLALSLAGSVGLVASHLLGEIEALAWASIGVLVAASIWQHRASPSHARLAKQAA</sequence>
<dbReference type="OrthoDB" id="5530403at2"/>
<gene>
    <name evidence="2" type="ORF">E8A74_39380</name>
</gene>
<name>A0A4U1IX05_9BACT</name>
<reference evidence="2 3" key="1">
    <citation type="submission" date="2019-04" db="EMBL/GenBank/DDBJ databases">
        <authorList>
            <person name="Li Y."/>
            <person name="Wang J."/>
        </authorList>
    </citation>
    <scope>NUCLEOTIDE SEQUENCE [LARGE SCALE GENOMIC DNA]</scope>
    <source>
        <strain evidence="2 3">DSM 14668</strain>
    </source>
</reference>
<proteinExistence type="predicted"/>
<protein>
    <submittedName>
        <fullName evidence="2">MerC family mercury resistance protein</fullName>
    </submittedName>
</protein>
<comment type="caution">
    <text evidence="2">The sequence shown here is derived from an EMBL/GenBank/DDBJ whole genome shotgun (WGS) entry which is preliminary data.</text>
</comment>
<keyword evidence="3" id="KW-1185">Reference proteome</keyword>
<dbReference type="EMBL" id="SSMQ01000061">
    <property type="protein sequence ID" value="TKC99024.1"/>
    <property type="molecule type" value="Genomic_DNA"/>
</dbReference>
<evidence type="ECO:0000313" key="3">
    <source>
        <dbReference type="Proteomes" id="UP000309215"/>
    </source>
</evidence>
<keyword evidence="1" id="KW-0812">Transmembrane</keyword>
<dbReference type="AlphaFoldDB" id="A0A4U1IX05"/>
<evidence type="ECO:0000313" key="2">
    <source>
        <dbReference type="EMBL" id="TKC99024.1"/>
    </source>
</evidence>
<dbReference type="Proteomes" id="UP000309215">
    <property type="component" value="Unassembled WGS sequence"/>
</dbReference>